<dbReference type="Proteomes" id="UP000307173">
    <property type="component" value="Unassembled WGS sequence"/>
</dbReference>
<evidence type="ECO:0000313" key="3">
    <source>
        <dbReference type="EMBL" id="TID17603.1"/>
    </source>
</evidence>
<dbReference type="Gene3D" id="3.40.720.10">
    <property type="entry name" value="Alkaline Phosphatase, subunit A"/>
    <property type="match status" value="1"/>
</dbReference>
<dbReference type="SUPFAM" id="SSF53649">
    <property type="entry name" value="Alkaline phosphatase-like"/>
    <property type="match status" value="1"/>
</dbReference>
<feature type="compositionally biased region" description="Basic and acidic residues" evidence="1">
    <location>
        <begin position="634"/>
        <end position="649"/>
    </location>
</feature>
<dbReference type="InterPro" id="IPR017850">
    <property type="entry name" value="Alkaline_phosphatase_core_sf"/>
</dbReference>
<dbReference type="PANTHER" id="PTHR10151">
    <property type="entry name" value="ECTONUCLEOTIDE PYROPHOSPHATASE/PHOSPHODIESTERASE"/>
    <property type="match status" value="1"/>
</dbReference>
<keyword evidence="2" id="KW-0812">Transmembrane</keyword>
<feature type="transmembrane region" description="Helical" evidence="2">
    <location>
        <begin position="132"/>
        <end position="152"/>
    </location>
</feature>
<dbReference type="InterPro" id="IPR002591">
    <property type="entry name" value="Phosphodiest/P_Trfase"/>
</dbReference>
<dbReference type="Pfam" id="PF01663">
    <property type="entry name" value="Phosphodiest"/>
    <property type="match status" value="1"/>
</dbReference>
<feature type="compositionally biased region" description="Basic and acidic residues" evidence="1">
    <location>
        <begin position="656"/>
        <end position="670"/>
    </location>
</feature>
<keyword evidence="2" id="KW-1133">Transmembrane helix</keyword>
<dbReference type="GO" id="GO:0017111">
    <property type="term" value="F:ribonucleoside triphosphate phosphatase activity"/>
    <property type="evidence" value="ECO:0007669"/>
    <property type="project" value="TreeGrafter"/>
</dbReference>
<dbReference type="GO" id="GO:0009141">
    <property type="term" value="P:nucleoside triphosphate metabolic process"/>
    <property type="evidence" value="ECO:0007669"/>
    <property type="project" value="TreeGrafter"/>
</dbReference>
<dbReference type="STRING" id="52247.A0A4T0WXA0"/>
<name>A0A4T0WXA0_9ASCO</name>
<proteinExistence type="predicted"/>
<dbReference type="PANTHER" id="PTHR10151:SF120">
    <property type="entry name" value="BIS(5'-ADENOSYL)-TRIPHOSPHATASE"/>
    <property type="match status" value="1"/>
</dbReference>
<dbReference type="GO" id="GO:0047429">
    <property type="term" value="F:nucleoside triphosphate diphosphatase activity"/>
    <property type="evidence" value="ECO:0007669"/>
    <property type="project" value="TreeGrafter"/>
</dbReference>
<dbReference type="Gene3D" id="3.30.1360.180">
    <property type="match status" value="1"/>
</dbReference>
<gene>
    <name evidence="3" type="ORF">CANINC_003969</name>
</gene>
<comment type="caution">
    <text evidence="3">The sequence shown here is derived from an EMBL/GenBank/DDBJ whole genome shotgun (WGS) entry which is preliminary data.</text>
</comment>
<organism evidence="3 4">
    <name type="scientific">Pichia inconspicua</name>
    <dbReference type="NCBI Taxonomy" id="52247"/>
    <lineage>
        <taxon>Eukaryota</taxon>
        <taxon>Fungi</taxon>
        <taxon>Dikarya</taxon>
        <taxon>Ascomycota</taxon>
        <taxon>Saccharomycotina</taxon>
        <taxon>Pichiomycetes</taxon>
        <taxon>Pichiales</taxon>
        <taxon>Pichiaceae</taxon>
        <taxon>Pichia</taxon>
    </lineage>
</organism>
<evidence type="ECO:0000256" key="1">
    <source>
        <dbReference type="SAM" id="MobiDB-lite"/>
    </source>
</evidence>
<protein>
    <submittedName>
        <fullName evidence="3">Uncharacterized protein</fullName>
    </submittedName>
</protein>
<evidence type="ECO:0000256" key="2">
    <source>
        <dbReference type="SAM" id="Phobius"/>
    </source>
</evidence>
<dbReference type="OrthoDB" id="415411at2759"/>
<reference evidence="3 4" key="1">
    <citation type="journal article" date="2019" name="Front. Genet.">
        <title>Whole-Genome Sequencing of the Opportunistic Yeast Pathogen Candida inconspicua Uncovers Its Hybrid Origin.</title>
        <authorList>
            <person name="Mixao V."/>
            <person name="Hansen A.P."/>
            <person name="Saus E."/>
            <person name="Boekhout T."/>
            <person name="Lass-Florl C."/>
            <person name="Gabaldon T."/>
        </authorList>
    </citation>
    <scope>NUCLEOTIDE SEQUENCE [LARGE SCALE GENOMIC DNA]</scope>
    <source>
        <strain evidence="3 4">CBS 180</strain>
    </source>
</reference>
<keyword evidence="4" id="KW-1185">Reference proteome</keyword>
<dbReference type="EMBL" id="SELW01000624">
    <property type="protein sequence ID" value="TID17603.1"/>
    <property type="molecule type" value="Genomic_DNA"/>
</dbReference>
<dbReference type="AlphaFoldDB" id="A0A4T0WXA0"/>
<keyword evidence="2" id="KW-0472">Membrane</keyword>
<feature type="compositionally biased region" description="Acidic residues" evidence="1">
    <location>
        <begin position="621"/>
        <end position="633"/>
    </location>
</feature>
<feature type="region of interest" description="Disordered" evidence="1">
    <location>
        <begin position="619"/>
        <end position="673"/>
    </location>
</feature>
<evidence type="ECO:0000313" key="4">
    <source>
        <dbReference type="Proteomes" id="UP000307173"/>
    </source>
</evidence>
<sequence>MSSGKGFAVDVPVTDLDEDLDDFHLQDEEPEHDFNRQLDITDINFDASNYNTNFFKKGVDAFKNLFSKNGFSKLKSTNDTGTFTNDDIELANTNFGNNGRSENDDFDFDYYKNPSITSRVLRLIYAVITSKLLIYPLLLTGGCILLIFIVVASKNGSSSQGPFDPMGEPHYKDDPDHRMRPKTDLLTVVLSIEGLHPHFISDANMPFLANLINSSDTVFAPFINNVNPASKVPNLWALSTGKYPAHNGIIGDEFYDKDLGSSFTNTDLDSKWWLSEPIWETVTRNKLHATVFNWPMVRISDVNPADNDDGFHVRFEYRDQLIKVNKYLSGSDFISSEINLLLSSVNTLASRIRKYGLGPELTQSLHELDTFIDEFYGLMKTLHIDEITNIIITSSGNMAPVIKDRIISLESIVDMTKVLHIEGEPIVGLYPDEEISIDTVFDEIKKHWAEHPLKRYFHVYKGEDVSEQIYGGESNRIAPIIIVPNSGYLVLSDSAKLTSDLEFVSGYGNNEMLSRGVFIATGPYFEKNSVPEKVLKPFDNIQIYNMLCDSLNIEPNENDGDLNFLKNSDNYIHNSWNDNVKYPGVEFQFPIIEEKSVIEYRFTPSDPVSLKPIALIPGESDLAEEDDTNTEDMNDLKESSESSSKDKSDSSQVEQKPSDNNDDKDPKVGSKLEQWWDSLKQSVEDLFDKHDD</sequence>
<accession>A0A4T0WXA0</accession>